<feature type="transmembrane region" description="Helical" evidence="1">
    <location>
        <begin position="238"/>
        <end position="262"/>
    </location>
</feature>
<dbReference type="InParanoid" id="A0A409YA37"/>
<sequence length="492" mass="56468">MDPSSTLSIPVNWVLTKVPLDIWRCLFHIVWRDSSGAISKILHLSHVCTSWRNTVQSTPELWSRINVRINLSRKVATPNIELLDLMTRNSQNVPLTMSLETDGNLTADIDQLFVLEVMPLFFHFWRAMERAKSLNFNFTVLQLFRSYNIVELVRSIQAARKPRCGAPNHLQDLALTLPLQSRVITSIISHLWTSTLPIRSLNLNGADRLSLDHITSFEASSFPFRQLQRIAIGLPIDIAVVFHILSLTPSLLTAVFSIIIGFNKDFKPRSNVVLRSLEELSLCRKDDMISEVPPFTLLLRFIITPSLKTLKLQNDAEWSPGPFQTFLQNASPRIEHLHLDIQDSHQGDIIECLRLLPFLRILDLSVEDHIQQELCIGREFCTAMQEWDTSNTAFSICPKLEKLTINYEAISYSFGTVFADMVENRWRRSTEGHNFEVKIKDAIDHEDGEERLSEMIRLLILKQLIGLNVTIEPKNWLVRLFERQVVGSAQRL</sequence>
<evidence type="ECO:0000313" key="3">
    <source>
        <dbReference type="Proteomes" id="UP000284706"/>
    </source>
</evidence>
<keyword evidence="1" id="KW-1133">Transmembrane helix</keyword>
<protein>
    <recommendedName>
        <fullName evidence="4">F-box domain-containing protein</fullName>
    </recommendedName>
</protein>
<dbReference type="Gene3D" id="3.80.10.10">
    <property type="entry name" value="Ribonuclease Inhibitor"/>
    <property type="match status" value="1"/>
</dbReference>
<reference evidence="2 3" key="1">
    <citation type="journal article" date="2018" name="Evol. Lett.">
        <title>Horizontal gene cluster transfer increased hallucinogenic mushroom diversity.</title>
        <authorList>
            <person name="Reynolds H.T."/>
            <person name="Vijayakumar V."/>
            <person name="Gluck-Thaler E."/>
            <person name="Korotkin H.B."/>
            <person name="Matheny P.B."/>
            <person name="Slot J.C."/>
        </authorList>
    </citation>
    <scope>NUCLEOTIDE SEQUENCE [LARGE SCALE GENOMIC DNA]</scope>
    <source>
        <strain evidence="2 3">SRW20</strain>
    </source>
</reference>
<evidence type="ECO:0000256" key="1">
    <source>
        <dbReference type="SAM" id="Phobius"/>
    </source>
</evidence>
<accession>A0A409YA37</accession>
<dbReference type="SUPFAM" id="SSF52047">
    <property type="entry name" value="RNI-like"/>
    <property type="match status" value="1"/>
</dbReference>
<dbReference type="EMBL" id="NHYE01001041">
    <property type="protein sequence ID" value="PPQ99866.1"/>
    <property type="molecule type" value="Genomic_DNA"/>
</dbReference>
<gene>
    <name evidence="2" type="ORF">CVT26_009317</name>
</gene>
<dbReference type="OrthoDB" id="2269034at2759"/>
<dbReference type="Proteomes" id="UP000284706">
    <property type="component" value="Unassembled WGS sequence"/>
</dbReference>
<dbReference type="InterPro" id="IPR032675">
    <property type="entry name" value="LRR_dom_sf"/>
</dbReference>
<evidence type="ECO:0000313" key="2">
    <source>
        <dbReference type="EMBL" id="PPQ99866.1"/>
    </source>
</evidence>
<proteinExistence type="predicted"/>
<keyword evidence="1" id="KW-0812">Transmembrane</keyword>
<keyword evidence="3" id="KW-1185">Reference proteome</keyword>
<evidence type="ECO:0008006" key="4">
    <source>
        <dbReference type="Google" id="ProtNLM"/>
    </source>
</evidence>
<comment type="caution">
    <text evidence="2">The sequence shown here is derived from an EMBL/GenBank/DDBJ whole genome shotgun (WGS) entry which is preliminary data.</text>
</comment>
<dbReference type="AlphaFoldDB" id="A0A409YA37"/>
<organism evidence="2 3">
    <name type="scientific">Gymnopilus dilepis</name>
    <dbReference type="NCBI Taxonomy" id="231916"/>
    <lineage>
        <taxon>Eukaryota</taxon>
        <taxon>Fungi</taxon>
        <taxon>Dikarya</taxon>
        <taxon>Basidiomycota</taxon>
        <taxon>Agaricomycotina</taxon>
        <taxon>Agaricomycetes</taxon>
        <taxon>Agaricomycetidae</taxon>
        <taxon>Agaricales</taxon>
        <taxon>Agaricineae</taxon>
        <taxon>Hymenogastraceae</taxon>
        <taxon>Gymnopilus</taxon>
    </lineage>
</organism>
<name>A0A409YA37_9AGAR</name>
<keyword evidence="1" id="KW-0472">Membrane</keyword>